<protein>
    <submittedName>
        <fullName evidence="9">ABC transporter permease subunit</fullName>
    </submittedName>
</protein>
<evidence type="ECO:0000313" key="9">
    <source>
        <dbReference type="EMBL" id="QHQ63851.1"/>
    </source>
</evidence>
<evidence type="ECO:0000259" key="8">
    <source>
        <dbReference type="PROSITE" id="PS50928"/>
    </source>
</evidence>
<keyword evidence="2 7" id="KW-0813">Transport</keyword>
<proteinExistence type="inferred from homology"/>
<dbReference type="InterPro" id="IPR035906">
    <property type="entry name" value="MetI-like_sf"/>
</dbReference>
<dbReference type="InterPro" id="IPR000515">
    <property type="entry name" value="MetI-like"/>
</dbReference>
<dbReference type="PANTHER" id="PTHR30193">
    <property type="entry name" value="ABC TRANSPORTER PERMEASE PROTEIN"/>
    <property type="match status" value="1"/>
</dbReference>
<feature type="transmembrane region" description="Helical" evidence="7">
    <location>
        <begin position="196"/>
        <end position="218"/>
    </location>
</feature>
<comment type="subcellular location">
    <subcellularLocation>
        <location evidence="1 7">Cell membrane</location>
        <topology evidence="1 7">Multi-pass membrane protein</topology>
    </subcellularLocation>
</comment>
<feature type="transmembrane region" description="Helical" evidence="7">
    <location>
        <begin position="71"/>
        <end position="90"/>
    </location>
</feature>
<comment type="similarity">
    <text evidence="7">Belongs to the binding-protein-dependent transport system permease family.</text>
</comment>
<feature type="transmembrane region" description="Helical" evidence="7">
    <location>
        <begin position="7"/>
        <end position="32"/>
    </location>
</feature>
<dbReference type="CDD" id="cd06261">
    <property type="entry name" value="TM_PBP2"/>
    <property type="match status" value="1"/>
</dbReference>
<dbReference type="InterPro" id="IPR051393">
    <property type="entry name" value="ABC_transporter_permease"/>
</dbReference>
<dbReference type="EMBL" id="CP048000">
    <property type="protein sequence ID" value="QHQ63851.1"/>
    <property type="molecule type" value="Genomic_DNA"/>
</dbReference>
<evidence type="ECO:0000313" key="10">
    <source>
        <dbReference type="Proteomes" id="UP000464314"/>
    </source>
</evidence>
<evidence type="ECO:0000256" key="3">
    <source>
        <dbReference type="ARBA" id="ARBA00022475"/>
    </source>
</evidence>
<gene>
    <name evidence="9" type="ORF">Ana3638_21745</name>
</gene>
<dbReference type="GO" id="GO:0055085">
    <property type="term" value="P:transmembrane transport"/>
    <property type="evidence" value="ECO:0007669"/>
    <property type="project" value="InterPro"/>
</dbReference>
<feature type="transmembrane region" description="Helical" evidence="7">
    <location>
        <begin position="254"/>
        <end position="276"/>
    </location>
</feature>
<dbReference type="PROSITE" id="PS50928">
    <property type="entry name" value="ABC_TM1"/>
    <property type="match status" value="1"/>
</dbReference>
<dbReference type="SUPFAM" id="SSF160964">
    <property type="entry name" value="MalF N-terminal region-like"/>
    <property type="match status" value="1"/>
</dbReference>
<dbReference type="SUPFAM" id="SSF161098">
    <property type="entry name" value="MetI-like"/>
    <property type="match status" value="1"/>
</dbReference>
<feature type="transmembrane region" description="Helical" evidence="7">
    <location>
        <begin position="102"/>
        <end position="122"/>
    </location>
</feature>
<accession>A0A6P1TV39</accession>
<dbReference type="Gene3D" id="1.10.3720.10">
    <property type="entry name" value="MetI-like"/>
    <property type="match status" value="1"/>
</dbReference>
<dbReference type="KEGG" id="anr:Ana3638_21745"/>
<keyword evidence="3" id="KW-1003">Cell membrane</keyword>
<dbReference type="GO" id="GO:0005886">
    <property type="term" value="C:plasma membrane"/>
    <property type="evidence" value="ECO:0007669"/>
    <property type="project" value="UniProtKB-SubCell"/>
</dbReference>
<keyword evidence="10" id="KW-1185">Reference proteome</keyword>
<feature type="transmembrane region" description="Helical" evidence="7">
    <location>
        <begin position="150"/>
        <end position="175"/>
    </location>
</feature>
<keyword evidence="5 7" id="KW-1133">Transmembrane helix</keyword>
<evidence type="ECO:0000256" key="7">
    <source>
        <dbReference type="RuleBase" id="RU363032"/>
    </source>
</evidence>
<organism evidence="9 10">
    <name type="scientific">Anaerocolumna sedimenticola</name>
    <dbReference type="NCBI Taxonomy" id="2696063"/>
    <lineage>
        <taxon>Bacteria</taxon>
        <taxon>Bacillati</taxon>
        <taxon>Bacillota</taxon>
        <taxon>Clostridia</taxon>
        <taxon>Lachnospirales</taxon>
        <taxon>Lachnospiraceae</taxon>
        <taxon>Anaerocolumna</taxon>
    </lineage>
</organism>
<sequence length="286" mass="32741">MIRKKSLPYVMIAPSMIIFAVFMIYPIIYMVYLSFYKWNLLSAKEFIGIKNYISMFQNPEFFQVLSTTVKFMAGTVSGSIILALLLALYLKSNTKINRILQSIIFTPYIVSLVSIAFIFMWMMDGDLGLFNYILGLLHLPEVRWLEDPKVAIYSLVLVNIWKGAGYYTIIFISALQSIPTYLYEAAKLDKTSKIKTFFRITLPMISPTLFFVTLTGIISGLKVFETINIMTGGANSTNTLVYNIYEYGFFFYKIGYASALGVVLMVIIGVMTLLYFKVLSKKVYYR</sequence>
<evidence type="ECO:0000256" key="1">
    <source>
        <dbReference type="ARBA" id="ARBA00004651"/>
    </source>
</evidence>
<dbReference type="AlphaFoldDB" id="A0A6P1TV39"/>
<evidence type="ECO:0000256" key="4">
    <source>
        <dbReference type="ARBA" id="ARBA00022692"/>
    </source>
</evidence>
<dbReference type="Proteomes" id="UP000464314">
    <property type="component" value="Chromosome"/>
</dbReference>
<keyword evidence="4 7" id="KW-0812">Transmembrane</keyword>
<evidence type="ECO:0000256" key="6">
    <source>
        <dbReference type="ARBA" id="ARBA00023136"/>
    </source>
</evidence>
<reference evidence="9 10" key="1">
    <citation type="submission" date="2020-01" db="EMBL/GenBank/DDBJ databases">
        <title>Genome analysis of Anaerocolumna sp. CBA3638.</title>
        <authorList>
            <person name="Kim J."/>
            <person name="Roh S.W."/>
        </authorList>
    </citation>
    <scope>NUCLEOTIDE SEQUENCE [LARGE SCALE GENOMIC DNA]</scope>
    <source>
        <strain evidence="9 10">CBA3638</strain>
    </source>
</reference>
<name>A0A6P1TV39_9FIRM</name>
<dbReference type="PANTHER" id="PTHR30193:SF37">
    <property type="entry name" value="INNER MEMBRANE ABC TRANSPORTER PERMEASE PROTEIN YCJO"/>
    <property type="match status" value="1"/>
</dbReference>
<evidence type="ECO:0000256" key="2">
    <source>
        <dbReference type="ARBA" id="ARBA00022448"/>
    </source>
</evidence>
<keyword evidence="6 7" id="KW-0472">Membrane</keyword>
<dbReference type="Pfam" id="PF00528">
    <property type="entry name" value="BPD_transp_1"/>
    <property type="match status" value="1"/>
</dbReference>
<evidence type="ECO:0000256" key="5">
    <source>
        <dbReference type="ARBA" id="ARBA00022989"/>
    </source>
</evidence>
<feature type="domain" description="ABC transmembrane type-1" evidence="8">
    <location>
        <begin position="65"/>
        <end position="275"/>
    </location>
</feature>